<evidence type="ECO:0000256" key="3">
    <source>
        <dbReference type="ARBA" id="ARBA00022723"/>
    </source>
</evidence>
<comment type="caution">
    <text evidence="7">The sequence shown here is derived from an EMBL/GenBank/DDBJ whole genome shotgun (WGS) entry which is preliminary data.</text>
</comment>
<comment type="cofactor">
    <cofactor evidence="1">
        <name>Zn(2+)</name>
        <dbReference type="ChEBI" id="CHEBI:29105"/>
    </cofactor>
</comment>
<dbReference type="GO" id="GO:0046872">
    <property type="term" value="F:metal ion binding"/>
    <property type="evidence" value="ECO:0007669"/>
    <property type="project" value="UniProtKB-KW"/>
</dbReference>
<keyword evidence="8" id="KW-1185">Reference proteome</keyword>
<sequence>MNRPTTSPDPARAPARDVRGLAKANLHLHLTGAMRPATLAELAARRGVAVPPPLPRAVGTWADFQGRYDAARQAIGTPEDVRRVVVEAAEDDARDGCGWLELQVDPTSYAPALGGLRAAVEAVLAGAREAPIPTGVIVASSWTRPPEHAERLARLAAEYAGQGVVGFGLSNDERNATVADFAPAFRVARDAGLVATPHSGFYTGAEHVLDCVRYLGANRIGHGTAAAADPAALELLARRQVVLELCPTSYPPFGVHELATIPLRTLVDAGVPVAVATDDPLLFGTGLVGQYTICREVLGLDDHQLAALAAGSIHGSAAPEAVRRDLLAAVDRWSRDSPG</sequence>
<dbReference type="Gene3D" id="3.20.20.140">
    <property type="entry name" value="Metal-dependent hydrolases"/>
    <property type="match status" value="1"/>
</dbReference>
<evidence type="ECO:0000256" key="2">
    <source>
        <dbReference type="ARBA" id="ARBA00006676"/>
    </source>
</evidence>
<proteinExistence type="inferred from homology"/>
<dbReference type="RefSeq" id="WP_075124234.1">
    <property type="nucleotide sequence ID" value="NZ_MSIE01000005.1"/>
</dbReference>
<protein>
    <submittedName>
        <fullName evidence="7">Adenosine deaminase</fullName>
    </submittedName>
</protein>
<reference evidence="7 8" key="1">
    <citation type="submission" date="2016-12" db="EMBL/GenBank/DDBJ databases">
        <title>The draft genome sequence of Actinophytocola sp. 11-183.</title>
        <authorList>
            <person name="Wang W."/>
            <person name="Yuan L."/>
        </authorList>
    </citation>
    <scope>NUCLEOTIDE SEQUENCE [LARGE SCALE GENOMIC DNA]</scope>
    <source>
        <strain evidence="7 8">11-183</strain>
    </source>
</reference>
<name>A0A1Q8CWM5_9PSEU</name>
<accession>A0A1Q8CWM5</accession>
<dbReference type="Pfam" id="PF00962">
    <property type="entry name" value="A_deaminase"/>
    <property type="match status" value="1"/>
</dbReference>
<keyword evidence="5" id="KW-0862">Zinc</keyword>
<dbReference type="STRING" id="1912961.BU204_04395"/>
<evidence type="ECO:0000256" key="5">
    <source>
        <dbReference type="ARBA" id="ARBA00022833"/>
    </source>
</evidence>
<dbReference type="GO" id="GO:0019239">
    <property type="term" value="F:deaminase activity"/>
    <property type="evidence" value="ECO:0007669"/>
    <property type="project" value="InterPro"/>
</dbReference>
<comment type="similarity">
    <text evidence="2">Belongs to the metallo-dependent hydrolases superfamily. Adenosine and AMP deaminases family.</text>
</comment>
<dbReference type="InterPro" id="IPR001365">
    <property type="entry name" value="A_deaminase_dom"/>
</dbReference>
<dbReference type="EMBL" id="MSIE01000005">
    <property type="protein sequence ID" value="OLF18749.1"/>
    <property type="molecule type" value="Genomic_DNA"/>
</dbReference>
<gene>
    <name evidence="7" type="ORF">BU204_04395</name>
</gene>
<dbReference type="SUPFAM" id="SSF51556">
    <property type="entry name" value="Metallo-dependent hydrolases"/>
    <property type="match status" value="1"/>
</dbReference>
<dbReference type="PANTHER" id="PTHR43114">
    <property type="entry name" value="ADENINE DEAMINASE"/>
    <property type="match status" value="1"/>
</dbReference>
<dbReference type="AlphaFoldDB" id="A0A1Q8CWM5"/>
<evidence type="ECO:0000313" key="8">
    <source>
        <dbReference type="Proteomes" id="UP000185596"/>
    </source>
</evidence>
<evidence type="ECO:0000256" key="1">
    <source>
        <dbReference type="ARBA" id="ARBA00001947"/>
    </source>
</evidence>
<dbReference type="GO" id="GO:0016814">
    <property type="term" value="F:hydrolase activity, acting on carbon-nitrogen (but not peptide) bonds, in cyclic amidines"/>
    <property type="evidence" value="ECO:0007669"/>
    <property type="project" value="UniProtKB-ARBA"/>
</dbReference>
<keyword evidence="4" id="KW-0378">Hydrolase</keyword>
<dbReference type="PANTHER" id="PTHR43114:SF6">
    <property type="entry name" value="ADENINE DEAMINASE"/>
    <property type="match status" value="1"/>
</dbReference>
<feature type="domain" description="Adenosine deaminase" evidence="6">
    <location>
        <begin position="23"/>
        <end position="333"/>
    </location>
</feature>
<evidence type="ECO:0000259" key="6">
    <source>
        <dbReference type="Pfam" id="PF00962"/>
    </source>
</evidence>
<evidence type="ECO:0000313" key="7">
    <source>
        <dbReference type="EMBL" id="OLF18749.1"/>
    </source>
</evidence>
<organism evidence="7 8">
    <name type="scientific">Actinophytocola xanthii</name>
    <dbReference type="NCBI Taxonomy" id="1912961"/>
    <lineage>
        <taxon>Bacteria</taxon>
        <taxon>Bacillati</taxon>
        <taxon>Actinomycetota</taxon>
        <taxon>Actinomycetes</taxon>
        <taxon>Pseudonocardiales</taxon>
        <taxon>Pseudonocardiaceae</taxon>
    </lineage>
</organism>
<dbReference type="InterPro" id="IPR032466">
    <property type="entry name" value="Metal_Hydrolase"/>
</dbReference>
<dbReference type="Proteomes" id="UP000185596">
    <property type="component" value="Unassembled WGS sequence"/>
</dbReference>
<evidence type="ECO:0000256" key="4">
    <source>
        <dbReference type="ARBA" id="ARBA00022801"/>
    </source>
</evidence>
<keyword evidence="3" id="KW-0479">Metal-binding</keyword>
<dbReference type="InterPro" id="IPR006330">
    <property type="entry name" value="Ado/ade_deaminase"/>
</dbReference>
<dbReference type="NCBIfam" id="TIGR01430">
    <property type="entry name" value="aden_deam"/>
    <property type="match status" value="1"/>
</dbReference>